<feature type="transmembrane region" description="Helical" evidence="2">
    <location>
        <begin position="129"/>
        <end position="152"/>
    </location>
</feature>
<organism evidence="3 4">
    <name type="scientific">Halorientalis persicus</name>
    <dbReference type="NCBI Taxonomy" id="1367881"/>
    <lineage>
        <taxon>Archaea</taxon>
        <taxon>Methanobacteriati</taxon>
        <taxon>Methanobacteriota</taxon>
        <taxon>Stenosarchaea group</taxon>
        <taxon>Halobacteria</taxon>
        <taxon>Halobacteriales</taxon>
        <taxon>Haloarculaceae</taxon>
        <taxon>Halorientalis</taxon>
    </lineage>
</organism>
<evidence type="ECO:0000256" key="2">
    <source>
        <dbReference type="SAM" id="Phobius"/>
    </source>
</evidence>
<proteinExistence type="predicted"/>
<feature type="compositionally biased region" description="Polar residues" evidence="1">
    <location>
        <begin position="1"/>
        <end position="21"/>
    </location>
</feature>
<feature type="region of interest" description="Disordered" evidence="1">
    <location>
        <begin position="1"/>
        <end position="24"/>
    </location>
</feature>
<accession>A0A1H8WA07</accession>
<keyword evidence="4" id="KW-1185">Reference proteome</keyword>
<dbReference type="EMBL" id="FOCX01000053">
    <property type="protein sequence ID" value="SEP24484.1"/>
    <property type="molecule type" value="Genomic_DNA"/>
</dbReference>
<dbReference type="Proteomes" id="UP000198775">
    <property type="component" value="Unassembled WGS sequence"/>
</dbReference>
<reference evidence="4" key="1">
    <citation type="submission" date="2016-10" db="EMBL/GenBank/DDBJ databases">
        <authorList>
            <person name="Varghese N."/>
            <person name="Submissions S."/>
        </authorList>
    </citation>
    <scope>NUCLEOTIDE SEQUENCE [LARGE SCALE GENOMIC DNA]</scope>
    <source>
        <strain evidence="4">IBRC-M 10043</strain>
    </source>
</reference>
<evidence type="ECO:0000256" key="1">
    <source>
        <dbReference type="SAM" id="MobiDB-lite"/>
    </source>
</evidence>
<evidence type="ECO:0000313" key="4">
    <source>
        <dbReference type="Proteomes" id="UP000198775"/>
    </source>
</evidence>
<protein>
    <submittedName>
        <fullName evidence="3">Uncharacterized protein</fullName>
    </submittedName>
</protein>
<keyword evidence="2" id="KW-0472">Membrane</keyword>
<gene>
    <name evidence="3" type="ORF">SAMN05216388_10533</name>
</gene>
<keyword evidence="2" id="KW-0812">Transmembrane</keyword>
<dbReference type="AlphaFoldDB" id="A0A1H8WA07"/>
<sequence length="154" mass="16327">MDKTSNLLRSTGNQENSSSETPETHIESSAIAGWANRAIIGTVVLVAFLSVFSGVAAAQQSGFICDAAPNSLVTLVQQGSRLFVSVAALGMGASYVISLGSESMPLLNQEQEQKFKRMRGNSLRTFMKLIVGLVGLQIVFSALGILGCMNFIPI</sequence>
<feature type="transmembrane region" description="Helical" evidence="2">
    <location>
        <begin position="82"/>
        <end position="108"/>
    </location>
</feature>
<dbReference type="RefSeq" id="WP_139203705.1">
    <property type="nucleotide sequence ID" value="NZ_FOCX01000053.1"/>
</dbReference>
<name>A0A1H8WA07_9EURY</name>
<evidence type="ECO:0000313" key="3">
    <source>
        <dbReference type="EMBL" id="SEP24484.1"/>
    </source>
</evidence>
<feature type="transmembrane region" description="Helical" evidence="2">
    <location>
        <begin position="38"/>
        <end position="62"/>
    </location>
</feature>
<keyword evidence="2" id="KW-1133">Transmembrane helix</keyword>